<gene>
    <name evidence="3" type="ORF">SAMN06893096_108193</name>
</gene>
<evidence type="ECO:0008006" key="5">
    <source>
        <dbReference type="Google" id="ProtNLM"/>
    </source>
</evidence>
<feature type="transmembrane region" description="Helical" evidence="2">
    <location>
        <begin position="55"/>
        <end position="83"/>
    </location>
</feature>
<dbReference type="AlphaFoldDB" id="A0A239HMP0"/>
<dbReference type="Proteomes" id="UP000198373">
    <property type="component" value="Unassembled WGS sequence"/>
</dbReference>
<feature type="transmembrane region" description="Helical" evidence="2">
    <location>
        <begin position="95"/>
        <end position="114"/>
    </location>
</feature>
<accession>A0A239HMP0</accession>
<feature type="region of interest" description="Disordered" evidence="1">
    <location>
        <begin position="1"/>
        <end position="22"/>
    </location>
</feature>
<dbReference type="RefSeq" id="WP_089306680.1">
    <property type="nucleotide sequence ID" value="NZ_FZOO01000008.1"/>
</dbReference>
<proteinExistence type="predicted"/>
<keyword evidence="2" id="KW-1133">Transmembrane helix</keyword>
<evidence type="ECO:0000313" key="3">
    <source>
        <dbReference type="EMBL" id="SNS82656.1"/>
    </source>
</evidence>
<feature type="transmembrane region" description="Helical" evidence="2">
    <location>
        <begin position="206"/>
        <end position="228"/>
    </location>
</feature>
<dbReference type="EMBL" id="FZOO01000008">
    <property type="protein sequence ID" value="SNS82656.1"/>
    <property type="molecule type" value="Genomic_DNA"/>
</dbReference>
<dbReference type="OrthoDB" id="5244221at2"/>
<protein>
    <recommendedName>
        <fullName evidence="5">Intracellular septation protein A</fullName>
    </recommendedName>
</protein>
<feature type="transmembrane region" description="Helical" evidence="2">
    <location>
        <begin position="126"/>
        <end position="150"/>
    </location>
</feature>
<name>A0A239HMP0_9ACTN</name>
<evidence type="ECO:0000256" key="1">
    <source>
        <dbReference type="SAM" id="MobiDB-lite"/>
    </source>
</evidence>
<feature type="transmembrane region" description="Helical" evidence="2">
    <location>
        <begin position="240"/>
        <end position="260"/>
    </location>
</feature>
<organism evidence="3 4">
    <name type="scientific">Geodermatophilus pulveris</name>
    <dbReference type="NCBI Taxonomy" id="1564159"/>
    <lineage>
        <taxon>Bacteria</taxon>
        <taxon>Bacillati</taxon>
        <taxon>Actinomycetota</taxon>
        <taxon>Actinomycetes</taxon>
        <taxon>Geodermatophilales</taxon>
        <taxon>Geodermatophilaceae</taxon>
        <taxon>Geodermatophilus</taxon>
    </lineage>
</organism>
<sequence>MTAAPEGDGRPGAAGAPGPAGDAAAAPGAVTFDRHLVLGSLGGWRGMLDATLPTVAFIVANSVAGLRAGIVAALVAAVLLFGLRLVRRESVQQAFSGLFGVAIAVAIAAASGEARDFFVPGLIRNAALGVVLIGSIAVRWPLVGVVAEFLSPSHLGAMASTPLPGLLRRAGRADSAPPRPVPATGARPADPEPERHWRDDPRMVRAYSWLTLMWGGVFLLRVAVQWVLYRADEVELLGTASLVLGLPVTAVEVGVTLWVVSRLHRHRTDAAGAR</sequence>
<dbReference type="InterPro" id="IPR016566">
    <property type="entry name" value="UCP010219"/>
</dbReference>
<reference evidence="4" key="1">
    <citation type="submission" date="2017-06" db="EMBL/GenBank/DDBJ databases">
        <authorList>
            <person name="Varghese N."/>
            <person name="Submissions S."/>
        </authorList>
    </citation>
    <scope>NUCLEOTIDE SEQUENCE [LARGE SCALE GENOMIC DNA]</scope>
    <source>
        <strain evidence="4">DSM 46839</strain>
    </source>
</reference>
<feature type="region of interest" description="Disordered" evidence="1">
    <location>
        <begin position="170"/>
        <end position="197"/>
    </location>
</feature>
<evidence type="ECO:0000256" key="2">
    <source>
        <dbReference type="SAM" id="Phobius"/>
    </source>
</evidence>
<keyword evidence="2" id="KW-0472">Membrane</keyword>
<dbReference type="Pfam" id="PF11361">
    <property type="entry name" value="DUF3159"/>
    <property type="match status" value="2"/>
</dbReference>
<keyword evidence="4" id="KW-1185">Reference proteome</keyword>
<evidence type="ECO:0000313" key="4">
    <source>
        <dbReference type="Proteomes" id="UP000198373"/>
    </source>
</evidence>
<keyword evidence="2" id="KW-0812">Transmembrane</keyword>